<name>A0A2U3N6P9_9MYCO</name>
<dbReference type="InterPro" id="IPR027417">
    <property type="entry name" value="P-loop_NTPase"/>
</dbReference>
<reference evidence="2 3" key="1">
    <citation type="submission" date="2017-01" db="EMBL/GenBank/DDBJ databases">
        <authorList>
            <consortium name="Urmite Genomes"/>
        </authorList>
    </citation>
    <scope>NUCLEOTIDE SEQUENCE [LARGE SCALE GENOMIC DNA]</scope>
    <source>
        <strain evidence="2 3">AB308</strain>
    </source>
</reference>
<dbReference type="AlphaFoldDB" id="A0A2U3N6P9"/>
<keyword evidence="3" id="KW-1185">Reference proteome</keyword>
<evidence type="ECO:0000313" key="2">
    <source>
        <dbReference type="EMBL" id="SPM27185.1"/>
    </source>
</evidence>
<sequence>MGGMTVPEAAQPLSHNPESANCQECWLRPPGSPCALHAKPRPLRAIPTPFAPADDNYARRVQLAIEGLARKLAERPVNSSRHTDLINWAKHAFQLALGTAGAVSLDWVAQQFKDASNANGYGHEEGEKKLDGDIEDARKYAENDGPRALNDRPRDNTGIDYGKTDFEQLATNTSPWSNDRTTDDAAPVVYTDFAALLAGGLPDPPKPTVLQREDGVAIFYDGKRNELYGDPEDGKTMLVLAAAAACGGKVLFLDYDNNGPEETALRLIMLGADRVVLADRNRFRHIEPADAEETLRVVADCAGWATLVIVDCIGELLPLFRASSDSADDYTRVMQMVSAPLERGGAAVILLDHQAKGQESRRYGAGGTMAKRRAVSGVSINLVRKQTFTPGRGGMAELWVNKDRPGGLRAHCPKGEGRRQFAGTFVLDPPDPETGVAAWRVTAARAELPAETIDPVVERHYEAVQRLSADNGGAVSARDVAIAANGLPPGTPPTDTQDKTARRAIARLEHEGRLTRVPGASPKRWEVAA</sequence>
<dbReference type="EMBL" id="FTRV01000009">
    <property type="protein sequence ID" value="SPM27185.1"/>
    <property type="molecule type" value="Genomic_DNA"/>
</dbReference>
<protein>
    <submittedName>
        <fullName evidence="2">Uncharacterized protein</fullName>
    </submittedName>
</protein>
<evidence type="ECO:0000313" key="3">
    <source>
        <dbReference type="Proteomes" id="UP000241595"/>
    </source>
</evidence>
<feature type="region of interest" description="Disordered" evidence="1">
    <location>
        <begin position="141"/>
        <end position="162"/>
    </location>
</feature>
<evidence type="ECO:0000256" key="1">
    <source>
        <dbReference type="SAM" id="MobiDB-lite"/>
    </source>
</evidence>
<accession>A0A2U3N6P9</accession>
<dbReference type="STRING" id="1841859.GCA_900157385_00656"/>
<organism evidence="2 3">
    <name type="scientific">Mycobacterium terramassiliense</name>
    <dbReference type="NCBI Taxonomy" id="1841859"/>
    <lineage>
        <taxon>Bacteria</taxon>
        <taxon>Bacillati</taxon>
        <taxon>Actinomycetota</taxon>
        <taxon>Actinomycetes</taxon>
        <taxon>Mycobacteriales</taxon>
        <taxon>Mycobacteriaceae</taxon>
        <taxon>Mycobacterium</taxon>
    </lineage>
</organism>
<dbReference type="SUPFAM" id="SSF52540">
    <property type="entry name" value="P-loop containing nucleoside triphosphate hydrolases"/>
    <property type="match status" value="1"/>
</dbReference>
<dbReference type="Gene3D" id="3.40.50.300">
    <property type="entry name" value="P-loop containing nucleotide triphosphate hydrolases"/>
    <property type="match status" value="1"/>
</dbReference>
<feature type="region of interest" description="Disordered" evidence="1">
    <location>
        <begin position="1"/>
        <end position="20"/>
    </location>
</feature>
<dbReference type="Proteomes" id="UP000241595">
    <property type="component" value="Unassembled WGS sequence"/>
</dbReference>
<proteinExistence type="predicted"/>
<gene>
    <name evidence="2" type="ORF">MTAB308_660</name>
</gene>